<reference evidence="1 2" key="1">
    <citation type="submission" date="2017-08" db="EMBL/GenBank/DDBJ databases">
        <title>Draft Genome Sequence of Pseudomonas moraviensis TYU6, isolated from Taxus cuspidata by using PacBio Single-Molecule Real-Time Technology.</title>
        <authorList>
            <person name="Baek K.-H."/>
            <person name="Mishra A.K."/>
        </authorList>
    </citation>
    <scope>NUCLEOTIDE SEQUENCE [LARGE SCALE GENOMIC DNA]</scope>
    <source>
        <strain evidence="1 2">TYU6</strain>
    </source>
</reference>
<organism evidence="1 2">
    <name type="scientific">Pseudomonas moraviensis</name>
    <dbReference type="NCBI Taxonomy" id="321662"/>
    <lineage>
        <taxon>Bacteria</taxon>
        <taxon>Pseudomonadati</taxon>
        <taxon>Pseudomonadota</taxon>
        <taxon>Gammaproteobacteria</taxon>
        <taxon>Pseudomonadales</taxon>
        <taxon>Pseudomonadaceae</taxon>
        <taxon>Pseudomonas</taxon>
    </lineage>
</organism>
<dbReference type="InterPro" id="IPR047760">
    <property type="entry name" value="XaxB-like"/>
</dbReference>
<dbReference type="AlphaFoldDB" id="A0A2A2PIX7"/>
<protein>
    <recommendedName>
        <fullName evidence="3">Binary cytotoxin component</fullName>
    </recommendedName>
</protein>
<dbReference type="EMBL" id="NRST01000001">
    <property type="protein sequence ID" value="PAW55518.1"/>
    <property type="molecule type" value="Genomic_DNA"/>
</dbReference>
<comment type="caution">
    <text evidence="1">The sequence shown here is derived from an EMBL/GenBank/DDBJ whole genome shotgun (WGS) entry which is preliminary data.</text>
</comment>
<sequence length="333" mass="37087">MTNLIYAQPDLGRIQESREAIRYQALVGSANLYIKALSDELIALNAAVSDLDLTAANIFTSAITALETDDLNENLQALASLNASEPSAQVEKARQQYSHIVTQLIKLCAEHMTRLHASLHNGVFGVQSIAISNNRFRLEELAAAKISLTQEYDAEKIPLAELKDDETVLNLAIAEFEKLTFIDRIKPLLEQLKAIIGNKPTTPEAAALEAGLIIANKFLDEANELIKYKDLIKARQIIQTRLAQREERVASLARQLRDNDDKTRQLKDTQKVVPHQQTYVSEAGKLTAAFSAFLGAVTAVPNEDVLRRGERLLEHSQSLRNYLIPLQGRWLRG</sequence>
<evidence type="ECO:0000313" key="1">
    <source>
        <dbReference type="EMBL" id="PAW55518.1"/>
    </source>
</evidence>
<gene>
    <name evidence="1" type="ORF">CKQ80_09420</name>
</gene>
<proteinExistence type="predicted"/>
<dbReference type="Proteomes" id="UP000217830">
    <property type="component" value="Unassembled WGS sequence"/>
</dbReference>
<dbReference type="NCBIfam" id="NF033927">
    <property type="entry name" value="alph_xenorhab_B"/>
    <property type="match status" value="1"/>
</dbReference>
<dbReference type="RefSeq" id="WP_095667507.1">
    <property type="nucleotide sequence ID" value="NZ_NRSS01000004.1"/>
</dbReference>
<accession>A0A2A2PIX7</accession>
<evidence type="ECO:0008006" key="3">
    <source>
        <dbReference type="Google" id="ProtNLM"/>
    </source>
</evidence>
<keyword evidence="2" id="KW-1185">Reference proteome</keyword>
<name>A0A2A2PIX7_9PSED</name>
<evidence type="ECO:0000313" key="2">
    <source>
        <dbReference type="Proteomes" id="UP000217830"/>
    </source>
</evidence>